<dbReference type="InterPro" id="IPR036415">
    <property type="entry name" value="Lamin_tail_dom_sf"/>
</dbReference>
<dbReference type="NCBIfam" id="NF033681">
    <property type="entry name" value="ExeM_NucH_DNase"/>
    <property type="match status" value="1"/>
</dbReference>
<dbReference type="InterPro" id="IPR047971">
    <property type="entry name" value="ExeM-like"/>
</dbReference>
<dbReference type="Gene3D" id="2.60.40.1260">
    <property type="entry name" value="Lamin Tail domain"/>
    <property type="match status" value="1"/>
</dbReference>
<feature type="domain" description="LTD" evidence="3">
    <location>
        <begin position="12"/>
        <end position="132"/>
    </location>
</feature>
<feature type="chain" id="PRO_5003068597" evidence="2">
    <location>
        <begin position="25"/>
        <end position="883"/>
    </location>
</feature>
<evidence type="ECO:0000256" key="1">
    <source>
        <dbReference type="SAM" id="MobiDB-lite"/>
    </source>
</evidence>
<dbReference type="PANTHER" id="PTHR42834:SF1">
    <property type="entry name" value="ENDONUCLEASE_EXONUCLEASE_PHOSPHATASE FAMILY PROTEIN (AFU_ORTHOLOGUE AFUA_3G09210)"/>
    <property type="match status" value="1"/>
</dbReference>
<dbReference type="OrthoDB" id="9800417at2"/>
<protein>
    <submittedName>
        <fullName evidence="4">Extracellular nuclease</fullName>
    </submittedName>
</protein>
<sequence>MDNVKKMSVLALSIAAALPIMANADVMISEYVEGDGGNKKAIELYNTGDKPVDLSGYTLVRHGNGAATASLMVTLSGTIAAKSTKVVVHNLADIPLDAGIDQLTSTNMTFNGNDAVDLMNGTKVIDRVGILSSDDFAKNITLQRKNDISVPQATWNQSEWTNKGTNYLAGLGARSGDYVGGGDDGTGGVEPEFSCVGASFTPIYDIQGTGFKSPLVAEGKYKSDSAITIQGVVTARGDKQKGIFVQELEGDDSVFTSDGIFVYLNDLAPEAIQPGVTVCIQGMVEEKYGQTQLTDIGTDIAIYGDAEVPAAEPLYIVEGEALADTLERLEGMKVRLDASTDMKVTNMYGRYGDSLGLILAHKAPLMKATQVELPGSDAAALLQAKNKLNQLQILPSVKTDTGVVPYIQDFNADTGYLRIGDTITNLEGMIGYGYSKYNLMATNQISAADLLRANDRTETPDIATIGDIRVASFNVLNLFTSDSSVGGALNVSCRDQDDADASRGCGRGAHSLDEYLLQRTKIVNAIKEMNADILGLMEIENNGFGATSSIQYLVNALNAELPAADAYAFIATADSEFIGTDAITVGIIYRPGKVKPSGDAFIIATPEQHAPAGVATREDSDKVSLSPAYDKYQRHSLGQGFAVNGEKLTIVVNHLKSKGSSCLEDWTEFAEKSDPADLQGHCNEFRVSAVKVLGESLKDVEGDLLIIGDLNAYGLEDPLRVLTDFDAATSDRDIVGASWTTLDGKVYEQTGGVIDKGFGYINLNTQVHGVDTYSYSYGGELGNLDHALGNASLAQRVIDIQDWHINSVESNLFQYPGKYSGDLAKSENAFRSSDHDPVIVALSYPLPTPTPEPSPEPKKDDGGSLGYLGLGLLSLLGLRRRKH</sequence>
<dbReference type="SUPFAM" id="SSF74853">
    <property type="entry name" value="Lamin A/C globular tail domain"/>
    <property type="match status" value="1"/>
</dbReference>
<dbReference type="InterPro" id="IPR036691">
    <property type="entry name" value="Endo/exonu/phosph_ase_sf"/>
</dbReference>
<reference evidence="5" key="1">
    <citation type="journal article" date="2010" name="Mol. Biosyst.">
        <title>Complete genome sequence and comparative analysis of Shewanella violacea, a psychrophilic and piezophilic bacterium from deep sea floor sediments.</title>
        <authorList>
            <person name="Aono E."/>
            <person name="Baba T."/>
            <person name="Ara T."/>
            <person name="Nishi T."/>
            <person name="Nakamichi T."/>
            <person name="Inamoto E."/>
            <person name="Toyonaga H."/>
            <person name="Hasegawa M."/>
            <person name="Takai Y."/>
            <person name="Okumura Y."/>
            <person name="Baba M."/>
            <person name="Tomita M."/>
            <person name="Kato C."/>
            <person name="Oshima T."/>
            <person name="Nakasone K."/>
            <person name="Mori H."/>
        </authorList>
    </citation>
    <scope>NUCLEOTIDE SEQUENCE [LARGE SCALE GENOMIC DNA]</scope>
    <source>
        <strain evidence="5">JCM 10179 / CIP 106290 / LMG 19151 / DSS12</strain>
    </source>
</reference>
<dbReference type="RefSeq" id="WP_013052926.1">
    <property type="nucleotide sequence ID" value="NC_014012.1"/>
</dbReference>
<dbReference type="KEGG" id="svo:SVI_3662"/>
<dbReference type="PANTHER" id="PTHR42834">
    <property type="entry name" value="ENDONUCLEASE/EXONUCLEASE/PHOSPHATASE FAMILY PROTEIN (AFU_ORTHOLOGUE AFUA_3G09210)"/>
    <property type="match status" value="1"/>
</dbReference>
<feature type="signal peptide" evidence="2">
    <location>
        <begin position="1"/>
        <end position="24"/>
    </location>
</feature>
<evidence type="ECO:0000259" key="3">
    <source>
        <dbReference type="PROSITE" id="PS51841"/>
    </source>
</evidence>
<gene>
    <name evidence="4" type="ordered locus">SVI_3662</name>
</gene>
<dbReference type="NCBIfam" id="NF033680">
    <property type="entry name" value="exonuc_ExeM-GG"/>
    <property type="match status" value="1"/>
</dbReference>
<proteinExistence type="predicted"/>
<evidence type="ECO:0000313" key="4">
    <source>
        <dbReference type="EMBL" id="BAJ03633.1"/>
    </source>
</evidence>
<dbReference type="Gene3D" id="3.60.10.10">
    <property type="entry name" value="Endonuclease/exonuclease/phosphatase"/>
    <property type="match status" value="1"/>
</dbReference>
<keyword evidence="5" id="KW-1185">Reference proteome</keyword>
<dbReference type="STRING" id="637905.SVI_3662"/>
<evidence type="ECO:0000313" key="5">
    <source>
        <dbReference type="Proteomes" id="UP000002350"/>
    </source>
</evidence>
<accession>D4ZC88</accession>
<dbReference type="Proteomes" id="UP000002350">
    <property type="component" value="Chromosome"/>
</dbReference>
<dbReference type="AlphaFoldDB" id="D4ZC88"/>
<evidence type="ECO:0000256" key="2">
    <source>
        <dbReference type="SAM" id="SignalP"/>
    </source>
</evidence>
<dbReference type="Pfam" id="PF00932">
    <property type="entry name" value="LTD"/>
    <property type="match status" value="1"/>
</dbReference>
<dbReference type="InterPro" id="IPR020008">
    <property type="entry name" value="GlyGly_CTERM"/>
</dbReference>
<dbReference type="PROSITE" id="PS51841">
    <property type="entry name" value="LTD"/>
    <property type="match status" value="1"/>
</dbReference>
<dbReference type="SUPFAM" id="SSF56219">
    <property type="entry name" value="DNase I-like"/>
    <property type="match status" value="1"/>
</dbReference>
<organism evidence="4 5">
    <name type="scientific">Shewanella violacea (strain JCM 10179 / CIP 106290 / LMG 19151 / DSS12)</name>
    <dbReference type="NCBI Taxonomy" id="637905"/>
    <lineage>
        <taxon>Bacteria</taxon>
        <taxon>Pseudomonadati</taxon>
        <taxon>Pseudomonadota</taxon>
        <taxon>Gammaproteobacteria</taxon>
        <taxon>Alteromonadales</taxon>
        <taxon>Shewanellaceae</taxon>
        <taxon>Shewanella</taxon>
    </lineage>
</organism>
<dbReference type="CDD" id="cd04486">
    <property type="entry name" value="YhcR_OBF_like"/>
    <property type="match status" value="1"/>
</dbReference>
<dbReference type="eggNOG" id="COG2374">
    <property type="taxonomic scope" value="Bacteria"/>
</dbReference>
<name>D4ZC88_SHEVD</name>
<feature type="region of interest" description="Disordered" evidence="1">
    <location>
        <begin position="845"/>
        <end position="865"/>
    </location>
</feature>
<dbReference type="InterPro" id="IPR001322">
    <property type="entry name" value="Lamin_tail_dom"/>
</dbReference>
<dbReference type="NCBIfam" id="TIGR03501">
    <property type="entry name" value="GlyGly_CTERM"/>
    <property type="match status" value="1"/>
</dbReference>
<dbReference type="EMBL" id="AP011177">
    <property type="protein sequence ID" value="BAJ03633.1"/>
    <property type="molecule type" value="Genomic_DNA"/>
</dbReference>
<keyword evidence="2" id="KW-0732">Signal</keyword>
<dbReference type="HOGENOM" id="CLU_006338_0_1_6"/>